<name>A0A7W4YNR1_9MICO</name>
<organism evidence="2 3">
    <name type="scientific">Microbacterium endophyticum</name>
    <dbReference type="NCBI Taxonomy" id="1526412"/>
    <lineage>
        <taxon>Bacteria</taxon>
        <taxon>Bacillati</taxon>
        <taxon>Actinomycetota</taxon>
        <taxon>Actinomycetes</taxon>
        <taxon>Micrococcales</taxon>
        <taxon>Microbacteriaceae</taxon>
        <taxon>Microbacterium</taxon>
    </lineage>
</organism>
<feature type="chain" id="PRO_5038776098" description="Lipoprotein" evidence="1">
    <location>
        <begin position="25"/>
        <end position="178"/>
    </location>
</feature>
<proteinExistence type="predicted"/>
<sequence>MNSRTVLPLLLATVVVVVGVSGCAATPEPAEETTAEWTEAEAFAAAEETYRSYVDALNQVDLSDPDTFEAVYAWTTGDANTGERESLSKMHAEGWTVSGESKVLSFDPASFSSSDMEVSGVVCLDISSIEVVNSSGEDQVDEDRLDVYPLNVKFSVERSTDTGMQISKSERVESASCG</sequence>
<gene>
    <name evidence="2" type="ORF">FHX49_002410</name>
</gene>
<reference evidence="2 3" key="1">
    <citation type="submission" date="2020-08" db="EMBL/GenBank/DDBJ databases">
        <title>Sequencing the genomes of 1000 actinobacteria strains.</title>
        <authorList>
            <person name="Klenk H.-P."/>
        </authorList>
    </citation>
    <scope>NUCLEOTIDE SEQUENCE [LARGE SCALE GENOMIC DNA]</scope>
    <source>
        <strain evidence="2 3">DSM 27099</strain>
    </source>
</reference>
<keyword evidence="1" id="KW-0732">Signal</keyword>
<feature type="signal peptide" evidence="1">
    <location>
        <begin position="1"/>
        <end position="24"/>
    </location>
</feature>
<comment type="caution">
    <text evidence="2">The sequence shown here is derived from an EMBL/GenBank/DDBJ whole genome shotgun (WGS) entry which is preliminary data.</text>
</comment>
<protein>
    <recommendedName>
        <fullName evidence="4">Lipoprotein</fullName>
    </recommendedName>
</protein>
<accession>A0A7W4YNR1</accession>
<evidence type="ECO:0008006" key="4">
    <source>
        <dbReference type="Google" id="ProtNLM"/>
    </source>
</evidence>
<evidence type="ECO:0000256" key="1">
    <source>
        <dbReference type="SAM" id="SignalP"/>
    </source>
</evidence>
<dbReference type="Proteomes" id="UP000529310">
    <property type="component" value="Unassembled WGS sequence"/>
</dbReference>
<evidence type="ECO:0000313" key="3">
    <source>
        <dbReference type="Proteomes" id="UP000529310"/>
    </source>
</evidence>
<dbReference type="AlphaFoldDB" id="A0A7W4YNR1"/>
<dbReference type="EMBL" id="JACHWQ010000008">
    <property type="protein sequence ID" value="MBB2976824.1"/>
    <property type="molecule type" value="Genomic_DNA"/>
</dbReference>
<keyword evidence="3" id="KW-1185">Reference proteome</keyword>
<dbReference type="RefSeq" id="WP_165138463.1">
    <property type="nucleotide sequence ID" value="NZ_CP049255.1"/>
</dbReference>
<evidence type="ECO:0000313" key="2">
    <source>
        <dbReference type="EMBL" id="MBB2976824.1"/>
    </source>
</evidence>
<dbReference type="PROSITE" id="PS51257">
    <property type="entry name" value="PROKAR_LIPOPROTEIN"/>
    <property type="match status" value="1"/>
</dbReference>